<keyword evidence="3 6" id="KW-0851">Voltage-gated channel</keyword>
<keyword evidence="1 6" id="KW-0633">Potassium transport</keyword>
<protein>
    <recommendedName>
        <fullName evidence="6">Potassium channel</fullName>
    </recommendedName>
</protein>
<dbReference type="Gene3D" id="2.60.120.10">
    <property type="entry name" value="Jelly Rolls"/>
    <property type="match status" value="1"/>
</dbReference>
<comment type="subcellular location">
    <subcellularLocation>
        <location evidence="6">Membrane</location>
        <topology evidence="6">Multi-pass membrane protein</topology>
    </subcellularLocation>
</comment>
<evidence type="ECO:0000256" key="2">
    <source>
        <dbReference type="ARBA" id="ARBA00022826"/>
    </source>
</evidence>
<evidence type="ECO:0000256" key="1">
    <source>
        <dbReference type="ARBA" id="ARBA00022538"/>
    </source>
</evidence>
<evidence type="ECO:0000313" key="9">
    <source>
        <dbReference type="Proteomes" id="UP000224567"/>
    </source>
</evidence>
<comment type="subunit">
    <text evidence="6">The potassium channel is composed of a homo- or heterotetrameric complex of pore-forming subunits.</text>
</comment>
<accession>A0A2G2WT76</accession>
<dbReference type="Pfam" id="PF00027">
    <property type="entry name" value="cNMP_binding"/>
    <property type="match status" value="1"/>
</dbReference>
<gene>
    <name evidence="8" type="ORF">CQW23_12599</name>
</gene>
<comment type="domain">
    <text evidence="6">The segment S4 is probably the voltage-sensor and is characterized by a series of positively charged amino acids. The pore-forming region H5 is enclosed by the transmembrane segments S5 and S6 in the Shaker-type (1P/6TM) and contains the GYGD signature motif which seems to be involved in potassium selectivity.</text>
</comment>
<keyword evidence="6" id="KW-0406">Ion transport</keyword>
<comment type="similarity">
    <text evidence="6">Belongs to the potassium channel family. Plant (TC 1.A.1.4) subfamily.</text>
</comment>
<sequence length="172" mass="19685">MEQGHVVDQIHFVHHGVPEEIGIGEDGSEEKIALLQPNSSFGEKSILCNIPQPYIVRVCELCRLIRIDKQSFSNILEIYFHDGRRILNNLLELITTYDSKSTYGLEKDSDFHVKQLESDITFHIGKQEAELSLKVNSAAYHGDLHQLKILIQAGVDPNKKIMMEDHLWYDLS</sequence>
<name>A0A2G2WT76_CAPBA</name>
<keyword evidence="2 6" id="KW-0631">Potassium channel</keyword>
<comment type="function">
    <text evidence="6">Potassium channel.</text>
</comment>
<dbReference type="GO" id="GO:0005249">
    <property type="term" value="F:voltage-gated potassium channel activity"/>
    <property type="evidence" value="ECO:0007669"/>
    <property type="project" value="UniProtKB-UniRule"/>
</dbReference>
<evidence type="ECO:0000256" key="6">
    <source>
        <dbReference type="RuleBase" id="RU369015"/>
    </source>
</evidence>
<dbReference type="Proteomes" id="UP000224567">
    <property type="component" value="Unassembled WGS sequence"/>
</dbReference>
<keyword evidence="6" id="KW-0813">Transport</keyword>
<evidence type="ECO:0000256" key="5">
    <source>
        <dbReference type="ARBA" id="ARBA00023303"/>
    </source>
</evidence>
<keyword evidence="5 6" id="KW-0407">Ion channel</keyword>
<dbReference type="OrthoDB" id="426293at2759"/>
<dbReference type="InterPro" id="IPR018490">
    <property type="entry name" value="cNMP-bd_dom_sf"/>
</dbReference>
<dbReference type="PANTHER" id="PTHR45743">
    <property type="entry name" value="POTASSIUM CHANNEL AKT1"/>
    <property type="match status" value="1"/>
</dbReference>
<dbReference type="InterPro" id="IPR000595">
    <property type="entry name" value="cNMP-bd_dom"/>
</dbReference>
<evidence type="ECO:0000259" key="7">
    <source>
        <dbReference type="PROSITE" id="PS50042"/>
    </source>
</evidence>
<dbReference type="EMBL" id="MLFT02000005">
    <property type="protein sequence ID" value="PHT48391.1"/>
    <property type="molecule type" value="Genomic_DNA"/>
</dbReference>
<dbReference type="CDD" id="cd00038">
    <property type="entry name" value="CAP_ED"/>
    <property type="match status" value="1"/>
</dbReference>
<dbReference type="SUPFAM" id="SSF51206">
    <property type="entry name" value="cAMP-binding domain-like"/>
    <property type="match status" value="1"/>
</dbReference>
<proteinExistence type="inferred from homology"/>
<evidence type="ECO:0000256" key="4">
    <source>
        <dbReference type="ARBA" id="ARBA00022958"/>
    </source>
</evidence>
<dbReference type="PROSITE" id="PS50042">
    <property type="entry name" value="CNMP_BINDING_3"/>
    <property type="match status" value="1"/>
</dbReference>
<comment type="caution">
    <text evidence="8">The sequence shown here is derived from an EMBL/GenBank/DDBJ whole genome shotgun (WGS) entry which is preliminary data.</text>
</comment>
<feature type="domain" description="Cyclic nucleotide-binding" evidence="7">
    <location>
        <begin position="1"/>
        <end position="93"/>
    </location>
</feature>
<evidence type="ECO:0000256" key="3">
    <source>
        <dbReference type="ARBA" id="ARBA00022882"/>
    </source>
</evidence>
<organism evidence="8 9">
    <name type="scientific">Capsicum baccatum</name>
    <name type="common">Peruvian pepper</name>
    <dbReference type="NCBI Taxonomy" id="33114"/>
    <lineage>
        <taxon>Eukaryota</taxon>
        <taxon>Viridiplantae</taxon>
        <taxon>Streptophyta</taxon>
        <taxon>Embryophyta</taxon>
        <taxon>Tracheophyta</taxon>
        <taxon>Spermatophyta</taxon>
        <taxon>Magnoliopsida</taxon>
        <taxon>eudicotyledons</taxon>
        <taxon>Gunneridae</taxon>
        <taxon>Pentapetalae</taxon>
        <taxon>asterids</taxon>
        <taxon>lamiids</taxon>
        <taxon>Solanales</taxon>
        <taxon>Solanaceae</taxon>
        <taxon>Solanoideae</taxon>
        <taxon>Capsiceae</taxon>
        <taxon>Capsicum</taxon>
    </lineage>
</organism>
<reference evidence="8 9" key="1">
    <citation type="journal article" date="2017" name="Genome Biol.">
        <title>New reference genome sequences of hot pepper reveal the massive evolution of plant disease-resistance genes by retroduplication.</title>
        <authorList>
            <person name="Kim S."/>
            <person name="Park J."/>
            <person name="Yeom S.I."/>
            <person name="Kim Y.M."/>
            <person name="Seo E."/>
            <person name="Kim K.T."/>
            <person name="Kim M.S."/>
            <person name="Lee J.M."/>
            <person name="Cheong K."/>
            <person name="Shin H.S."/>
            <person name="Kim S.B."/>
            <person name="Han K."/>
            <person name="Lee J."/>
            <person name="Park M."/>
            <person name="Lee H.A."/>
            <person name="Lee H.Y."/>
            <person name="Lee Y."/>
            <person name="Oh S."/>
            <person name="Lee J.H."/>
            <person name="Choi E."/>
            <person name="Choi E."/>
            <person name="Lee S.E."/>
            <person name="Jeon J."/>
            <person name="Kim H."/>
            <person name="Choi G."/>
            <person name="Song H."/>
            <person name="Lee J."/>
            <person name="Lee S.C."/>
            <person name="Kwon J.K."/>
            <person name="Lee H.Y."/>
            <person name="Koo N."/>
            <person name="Hong Y."/>
            <person name="Kim R.W."/>
            <person name="Kang W.H."/>
            <person name="Huh J.H."/>
            <person name="Kang B.C."/>
            <person name="Yang T.J."/>
            <person name="Lee Y.H."/>
            <person name="Bennetzen J.L."/>
            <person name="Choi D."/>
        </authorList>
    </citation>
    <scope>NUCLEOTIDE SEQUENCE [LARGE SCALE GENOMIC DNA]</scope>
    <source>
        <strain evidence="9">cv. PBC81</strain>
    </source>
</reference>
<dbReference type="InterPro" id="IPR045319">
    <property type="entry name" value="KAT/AKT"/>
</dbReference>
<dbReference type="PANTHER" id="PTHR45743:SF3">
    <property type="entry name" value="POTASSIUM CHANNEL SKOR"/>
    <property type="match status" value="1"/>
</dbReference>
<dbReference type="AlphaFoldDB" id="A0A2G2WT76"/>
<evidence type="ECO:0000313" key="8">
    <source>
        <dbReference type="EMBL" id="PHT48391.1"/>
    </source>
</evidence>
<reference evidence="9" key="2">
    <citation type="journal article" date="2017" name="J. Anim. Genet.">
        <title>Multiple reference genome sequences of hot pepper reveal the massive evolution of plant disease resistance genes by retroduplication.</title>
        <authorList>
            <person name="Kim S."/>
            <person name="Park J."/>
            <person name="Yeom S.-I."/>
            <person name="Kim Y.-M."/>
            <person name="Seo E."/>
            <person name="Kim K.-T."/>
            <person name="Kim M.-S."/>
            <person name="Lee J.M."/>
            <person name="Cheong K."/>
            <person name="Shin H.-S."/>
            <person name="Kim S.-B."/>
            <person name="Han K."/>
            <person name="Lee J."/>
            <person name="Park M."/>
            <person name="Lee H.-A."/>
            <person name="Lee H.-Y."/>
            <person name="Lee Y."/>
            <person name="Oh S."/>
            <person name="Lee J.H."/>
            <person name="Choi E."/>
            <person name="Choi E."/>
            <person name="Lee S.E."/>
            <person name="Jeon J."/>
            <person name="Kim H."/>
            <person name="Choi G."/>
            <person name="Song H."/>
            <person name="Lee J."/>
            <person name="Lee S.-C."/>
            <person name="Kwon J.-K."/>
            <person name="Lee H.-Y."/>
            <person name="Koo N."/>
            <person name="Hong Y."/>
            <person name="Kim R.W."/>
            <person name="Kang W.-H."/>
            <person name="Huh J.H."/>
            <person name="Kang B.-C."/>
            <person name="Yang T.-J."/>
            <person name="Lee Y.-H."/>
            <person name="Bennetzen J.L."/>
            <person name="Choi D."/>
        </authorList>
    </citation>
    <scope>NUCLEOTIDE SEQUENCE [LARGE SCALE GENOMIC DNA]</scope>
    <source>
        <strain evidence="9">cv. PBC81</strain>
    </source>
</reference>
<dbReference type="STRING" id="33114.A0A2G2WT76"/>
<dbReference type="InterPro" id="IPR014710">
    <property type="entry name" value="RmlC-like_jellyroll"/>
</dbReference>
<keyword evidence="4 6" id="KW-0630">Potassium</keyword>
<dbReference type="GO" id="GO:0034702">
    <property type="term" value="C:monoatomic ion channel complex"/>
    <property type="evidence" value="ECO:0007669"/>
    <property type="project" value="UniProtKB-KW"/>
</dbReference>
<keyword evidence="9" id="KW-1185">Reference proteome</keyword>